<dbReference type="AlphaFoldDB" id="A0A9J6NZ25"/>
<comment type="caution">
    <text evidence="2">The sequence shown here is derived from an EMBL/GenBank/DDBJ whole genome shotgun (WGS) entry which is preliminary data.</text>
</comment>
<feature type="region of interest" description="Disordered" evidence="1">
    <location>
        <begin position="28"/>
        <end position="49"/>
    </location>
</feature>
<dbReference type="RefSeq" id="WP_250858062.1">
    <property type="nucleotide sequence ID" value="NZ_JAGSOJ010000001.1"/>
</dbReference>
<name>A0A9J6NZ25_9CLOT</name>
<reference evidence="2" key="2">
    <citation type="submission" date="2021-04" db="EMBL/GenBank/DDBJ databases">
        <authorList>
            <person name="Dong X."/>
        </authorList>
    </citation>
    <scope>NUCLEOTIDE SEQUENCE</scope>
    <source>
        <strain evidence="2">ZWT</strain>
    </source>
</reference>
<dbReference type="EMBL" id="JAGSOJ010000001">
    <property type="protein sequence ID" value="MCM1989153.1"/>
    <property type="molecule type" value="Genomic_DNA"/>
</dbReference>
<sequence>MKSTLRVGYDQKTKEYYYISGCSGNDDCNNPGEQNPSNTNNRQNNYNQNSQIGNARCGIQAWIKNAQAATKSGERIAFNIIREHQDNECSIYYDENSNEFIFNQEGVYLAQWSVNVTPSSGLGIVYLTYTLNNENDYEVLSRVYTAYQGINGTPNIINRSSVIFNAKKNARYSLNNASDGLINIVCLNSSIGGNLSIVRIS</sequence>
<evidence type="ECO:0000256" key="1">
    <source>
        <dbReference type="SAM" id="MobiDB-lite"/>
    </source>
</evidence>
<keyword evidence="3" id="KW-1185">Reference proteome</keyword>
<feature type="compositionally biased region" description="Low complexity" evidence="1">
    <location>
        <begin position="34"/>
        <end position="49"/>
    </location>
</feature>
<evidence type="ECO:0000313" key="2">
    <source>
        <dbReference type="EMBL" id="MCM1989153.1"/>
    </source>
</evidence>
<accession>A0A9J6NZ25</accession>
<organism evidence="2 3">
    <name type="scientific">Oceanirhabdus seepicola</name>
    <dbReference type="NCBI Taxonomy" id="2828781"/>
    <lineage>
        <taxon>Bacteria</taxon>
        <taxon>Bacillati</taxon>
        <taxon>Bacillota</taxon>
        <taxon>Clostridia</taxon>
        <taxon>Eubacteriales</taxon>
        <taxon>Clostridiaceae</taxon>
        <taxon>Oceanirhabdus</taxon>
    </lineage>
</organism>
<evidence type="ECO:0000313" key="3">
    <source>
        <dbReference type="Proteomes" id="UP001056429"/>
    </source>
</evidence>
<reference evidence="2" key="1">
    <citation type="journal article" date="2021" name="mSystems">
        <title>Bacteria and Archaea Synergistically Convert Glycine Betaine to Biogenic Methane in the Formosa Cold Seep of the South China Sea.</title>
        <authorList>
            <person name="Li L."/>
            <person name="Zhang W."/>
            <person name="Zhang S."/>
            <person name="Song L."/>
            <person name="Sun Q."/>
            <person name="Zhang H."/>
            <person name="Xiang H."/>
            <person name="Dong X."/>
        </authorList>
    </citation>
    <scope>NUCLEOTIDE SEQUENCE</scope>
    <source>
        <strain evidence="2">ZWT</strain>
    </source>
</reference>
<gene>
    <name evidence="2" type="ORF">KDK92_05325</name>
</gene>
<protein>
    <submittedName>
        <fullName evidence="2">Uncharacterized protein</fullName>
    </submittedName>
</protein>
<dbReference type="Proteomes" id="UP001056429">
    <property type="component" value="Unassembled WGS sequence"/>
</dbReference>
<proteinExistence type="predicted"/>